<keyword evidence="2" id="KW-1185">Reference proteome</keyword>
<dbReference type="Proteomes" id="UP000544134">
    <property type="component" value="Unassembled WGS sequence"/>
</dbReference>
<gene>
    <name evidence="1" type="ORF">HHL24_19575</name>
</gene>
<proteinExistence type="predicted"/>
<organism evidence="1 2">
    <name type="scientific">Paraburkholderia polaris</name>
    <dbReference type="NCBI Taxonomy" id="2728848"/>
    <lineage>
        <taxon>Bacteria</taxon>
        <taxon>Pseudomonadati</taxon>
        <taxon>Pseudomonadota</taxon>
        <taxon>Betaproteobacteria</taxon>
        <taxon>Burkholderiales</taxon>
        <taxon>Burkholderiaceae</taxon>
        <taxon>Paraburkholderia</taxon>
    </lineage>
</organism>
<sequence length="50" mass="5275">MVDAHQRDARARNGVGKPVVDTAYAFDELPAALAHLERGAFGKLVVKVGG</sequence>
<name>A0A848IIV1_9BURK</name>
<dbReference type="AlphaFoldDB" id="A0A848IIV1"/>
<protein>
    <recommendedName>
        <fullName evidence="3">Zinc-binding dehydrogenase</fullName>
    </recommendedName>
</protein>
<dbReference type="RefSeq" id="WP_169487074.1">
    <property type="nucleotide sequence ID" value="NZ_JABBGJ010000020.1"/>
</dbReference>
<accession>A0A848IIV1</accession>
<dbReference type="EMBL" id="JABBGJ010000020">
    <property type="protein sequence ID" value="NMM00129.1"/>
    <property type="molecule type" value="Genomic_DNA"/>
</dbReference>
<evidence type="ECO:0008006" key="3">
    <source>
        <dbReference type="Google" id="ProtNLM"/>
    </source>
</evidence>
<dbReference type="Gene3D" id="3.90.180.10">
    <property type="entry name" value="Medium-chain alcohol dehydrogenases, catalytic domain"/>
    <property type="match status" value="1"/>
</dbReference>
<evidence type="ECO:0000313" key="1">
    <source>
        <dbReference type="EMBL" id="NMM00129.1"/>
    </source>
</evidence>
<reference evidence="1 2" key="1">
    <citation type="submission" date="2020-04" db="EMBL/GenBank/DDBJ databases">
        <title>Paraburkholderia sp. RP-4-7 isolated from soil.</title>
        <authorList>
            <person name="Dahal R.H."/>
        </authorList>
    </citation>
    <scope>NUCLEOTIDE SEQUENCE [LARGE SCALE GENOMIC DNA]</scope>
    <source>
        <strain evidence="1 2">RP-4-7</strain>
    </source>
</reference>
<comment type="caution">
    <text evidence="1">The sequence shown here is derived from an EMBL/GenBank/DDBJ whole genome shotgun (WGS) entry which is preliminary data.</text>
</comment>
<evidence type="ECO:0000313" key="2">
    <source>
        <dbReference type="Proteomes" id="UP000544134"/>
    </source>
</evidence>